<reference evidence="1" key="1">
    <citation type="submission" date="2019-10" db="EMBL/GenBank/DDBJ databases">
        <title>Conservation and host-specific expression of non-tandemly repeated heterogenous ribosome RNA gene in arbuscular mycorrhizal fungi.</title>
        <authorList>
            <person name="Maeda T."/>
            <person name="Kobayashi Y."/>
            <person name="Nakagawa T."/>
            <person name="Ezawa T."/>
            <person name="Yamaguchi K."/>
            <person name="Bino T."/>
            <person name="Nishimoto Y."/>
            <person name="Shigenobu S."/>
            <person name="Kawaguchi M."/>
        </authorList>
    </citation>
    <scope>NUCLEOTIDE SEQUENCE</scope>
    <source>
        <strain evidence="1">HR1</strain>
    </source>
</reference>
<evidence type="ECO:0000313" key="1">
    <source>
        <dbReference type="EMBL" id="GES79273.1"/>
    </source>
</evidence>
<proteinExistence type="predicted"/>
<sequence length="411" mass="48553">MYLYNLNDDNKAKLNEYVIYNDLFPSNTIFNYSRFIQRLNTFQVCYSVEKWIATVRFSATEEQNSRYFMRIANLSHSQISNFTKLVYRLLFLTFIENEVNLHSLEITMFEYFDVTCELILQNPNFIHNIKNLTLDLDEVTGNITKFSEFLCYNCNSISSLYLLFPLYVDNYPTERSLSQIVNSQKNLKKILLGYILDEVFNQLNVLESIHIAYCYSLDSKFIQQINNINKPFKLKSLFLDEILHIESIELLIQKSGGYLENFGSINESQLLVQLFESVKKCCNKIKFLYLVAGLNDQNINLVFSLIENIKQNLNYLFIETLNVELSSIILQKLGQVLPFKLEYLSLHLKYIMKKKRVKHLAILETFSSKGENLFYLKDKVKEFELYDIQVLNYNDLSINIYDFINNNYLFM</sequence>
<evidence type="ECO:0000313" key="2">
    <source>
        <dbReference type="Proteomes" id="UP000615446"/>
    </source>
</evidence>
<dbReference type="AlphaFoldDB" id="A0A8H3L4M3"/>
<dbReference type="Proteomes" id="UP000615446">
    <property type="component" value="Unassembled WGS sequence"/>
</dbReference>
<organism evidence="1 2">
    <name type="scientific">Rhizophagus clarus</name>
    <dbReference type="NCBI Taxonomy" id="94130"/>
    <lineage>
        <taxon>Eukaryota</taxon>
        <taxon>Fungi</taxon>
        <taxon>Fungi incertae sedis</taxon>
        <taxon>Mucoromycota</taxon>
        <taxon>Glomeromycotina</taxon>
        <taxon>Glomeromycetes</taxon>
        <taxon>Glomerales</taxon>
        <taxon>Glomeraceae</taxon>
        <taxon>Rhizophagus</taxon>
    </lineage>
</organism>
<dbReference type="EMBL" id="BLAL01000043">
    <property type="protein sequence ID" value="GES79273.1"/>
    <property type="molecule type" value="Genomic_DNA"/>
</dbReference>
<protein>
    <submittedName>
        <fullName evidence="1">Uncharacterized protein</fullName>
    </submittedName>
</protein>
<gene>
    <name evidence="1" type="ORF">RCL2_000658100</name>
</gene>
<accession>A0A8H3L4M3</accession>
<comment type="caution">
    <text evidence="1">The sequence shown here is derived from an EMBL/GenBank/DDBJ whole genome shotgun (WGS) entry which is preliminary data.</text>
</comment>
<name>A0A8H3L4M3_9GLOM</name>